<feature type="compositionally biased region" description="Polar residues" evidence="1">
    <location>
        <begin position="151"/>
        <end position="168"/>
    </location>
</feature>
<dbReference type="RefSeq" id="WP_126188819.1">
    <property type="nucleotide sequence ID" value="NZ_RWYU02000002.1"/>
</dbReference>
<name>A0A482UIL8_9PSED</name>
<dbReference type="AlphaFoldDB" id="A0A482UIL8"/>
<comment type="caution">
    <text evidence="2">The sequence shown here is derived from an EMBL/GenBank/DDBJ whole genome shotgun (WGS) entry which is preliminary data.</text>
</comment>
<dbReference type="EMBL" id="RWYU02000002">
    <property type="protein sequence ID" value="RYJ63250.1"/>
    <property type="molecule type" value="Genomic_DNA"/>
</dbReference>
<evidence type="ECO:0000313" key="3">
    <source>
        <dbReference type="Proteomes" id="UP000282800"/>
    </source>
</evidence>
<evidence type="ECO:0000256" key="1">
    <source>
        <dbReference type="SAM" id="MobiDB-lite"/>
    </source>
</evidence>
<feature type="region of interest" description="Disordered" evidence="1">
    <location>
        <begin position="148"/>
        <end position="168"/>
    </location>
</feature>
<organism evidence="2 3">
    <name type="scientific">Pseudomonas songnenensis</name>
    <dbReference type="NCBI Taxonomy" id="1176259"/>
    <lineage>
        <taxon>Bacteria</taxon>
        <taxon>Pseudomonadati</taxon>
        <taxon>Pseudomonadota</taxon>
        <taxon>Gammaproteobacteria</taxon>
        <taxon>Pseudomonadales</taxon>
        <taxon>Pseudomonadaceae</taxon>
        <taxon>Pseudomonas</taxon>
    </lineage>
</organism>
<sequence length="168" mass="17901">MTTPIMLGGIPLELHSGAPVLSEEPIGGEASARLSDGALVSMTHWERMSGSISGNGWMPPGLHGLDYSQPMELRSTKVQSIAGAGLVHSLRGTPRPDVAPWAQALVDGRWIDTACSVVDGVASVTAVTGSELYRVCWMPIYSVKARRPSETQDSGTASHSWSITWEET</sequence>
<dbReference type="Proteomes" id="UP000282800">
    <property type="component" value="Unassembled WGS sequence"/>
</dbReference>
<gene>
    <name evidence="2" type="ORF">EJA06_004670</name>
</gene>
<dbReference type="OrthoDB" id="8526408at2"/>
<reference evidence="2 3" key="1">
    <citation type="submission" date="2019-01" db="EMBL/GenBank/DDBJ databases">
        <title>High-quality draft genome of. Pseudomonas songnenensis str. L103, a full-fledged denitrifier isolated from 100 meters deep aquifer in a heavily nitrogen fertilized agricultural area.</title>
        <authorList>
            <person name="Liu M."/>
            <person name="Liu B."/>
        </authorList>
    </citation>
    <scope>NUCLEOTIDE SEQUENCE [LARGE SCALE GENOMIC DNA]</scope>
    <source>
        <strain evidence="2 3">L103</strain>
    </source>
</reference>
<evidence type="ECO:0000313" key="2">
    <source>
        <dbReference type="EMBL" id="RYJ63250.1"/>
    </source>
</evidence>
<protein>
    <submittedName>
        <fullName evidence="2">Uncharacterized protein</fullName>
    </submittedName>
</protein>
<proteinExistence type="predicted"/>
<accession>A0A482UIL8</accession>